<dbReference type="PROSITE" id="PS51186">
    <property type="entry name" value="GNAT"/>
    <property type="match status" value="1"/>
</dbReference>
<accession>A0ABW4CC66</accession>
<dbReference type="EMBL" id="JBHTNU010000022">
    <property type="protein sequence ID" value="MFD1428377.1"/>
    <property type="molecule type" value="Genomic_DNA"/>
</dbReference>
<dbReference type="Proteomes" id="UP001597282">
    <property type="component" value="Unassembled WGS sequence"/>
</dbReference>
<keyword evidence="2" id="KW-0808">Transferase</keyword>
<sequence length="200" mass="22895">MFAQRVRDEVSLRWLGLHHGEALFRLIDASREYLRPWFPWMDSTREPEDTKKFIREALRGMAEGREAHFGIWVDGQIAGVTGAHTIDRLNRHAEIGYWLGQDFEGKGIITASAGVLLGYLVEERGLHRIEARCAASNDRSRRVMEHLGMREEGTLREEERLADSTYDDTWIYGILASEWKKRRGTDNSIGTFDLGGFSPA</sequence>
<dbReference type="InterPro" id="IPR000182">
    <property type="entry name" value="GNAT_dom"/>
</dbReference>
<dbReference type="PANTHER" id="PTHR43441:SF12">
    <property type="entry name" value="RIBOSOMAL N-ACETYLTRANSFERASE YDAF-RELATED"/>
    <property type="match status" value="1"/>
</dbReference>
<dbReference type="InterPro" id="IPR016181">
    <property type="entry name" value="Acyl_CoA_acyltransferase"/>
</dbReference>
<dbReference type="RefSeq" id="WP_380167222.1">
    <property type="nucleotide sequence ID" value="NZ_JBHTNU010000022.1"/>
</dbReference>
<dbReference type="InterPro" id="IPR051908">
    <property type="entry name" value="Ribosomal_N-acetyltransferase"/>
</dbReference>
<dbReference type="Pfam" id="PF13302">
    <property type="entry name" value="Acetyltransf_3"/>
    <property type="match status" value="1"/>
</dbReference>
<dbReference type="SUPFAM" id="SSF55729">
    <property type="entry name" value="Acyl-CoA N-acyltransferases (Nat)"/>
    <property type="match status" value="1"/>
</dbReference>
<dbReference type="EC" id="2.3.-.-" evidence="2"/>
<evidence type="ECO:0000313" key="2">
    <source>
        <dbReference type="EMBL" id="MFD1428377.1"/>
    </source>
</evidence>
<evidence type="ECO:0000259" key="1">
    <source>
        <dbReference type="PROSITE" id="PS51186"/>
    </source>
</evidence>
<feature type="domain" description="N-acetyltransferase" evidence="1">
    <location>
        <begin position="24"/>
        <end position="172"/>
    </location>
</feature>
<comment type="caution">
    <text evidence="2">The sequence shown here is derived from an EMBL/GenBank/DDBJ whole genome shotgun (WGS) entry which is preliminary data.</text>
</comment>
<reference evidence="3" key="1">
    <citation type="journal article" date="2019" name="Int. J. Syst. Evol. Microbiol.">
        <title>The Global Catalogue of Microorganisms (GCM) 10K type strain sequencing project: providing services to taxonomists for standard genome sequencing and annotation.</title>
        <authorList>
            <consortium name="The Broad Institute Genomics Platform"/>
            <consortium name="The Broad Institute Genome Sequencing Center for Infectious Disease"/>
            <person name="Wu L."/>
            <person name="Ma J."/>
        </authorList>
    </citation>
    <scope>NUCLEOTIDE SEQUENCE [LARGE SCALE GENOMIC DNA]</scope>
    <source>
        <strain evidence="3">S1</strain>
    </source>
</reference>
<organism evidence="2 3">
    <name type="scientific">Kroppenstedtia sanguinis</name>
    <dbReference type="NCBI Taxonomy" id="1380684"/>
    <lineage>
        <taxon>Bacteria</taxon>
        <taxon>Bacillati</taxon>
        <taxon>Bacillota</taxon>
        <taxon>Bacilli</taxon>
        <taxon>Bacillales</taxon>
        <taxon>Thermoactinomycetaceae</taxon>
        <taxon>Kroppenstedtia</taxon>
    </lineage>
</organism>
<keyword evidence="2" id="KW-0012">Acyltransferase</keyword>
<keyword evidence="3" id="KW-1185">Reference proteome</keyword>
<gene>
    <name evidence="2" type="ORF">ACFQ4Y_15845</name>
</gene>
<dbReference type="GO" id="GO:0016746">
    <property type="term" value="F:acyltransferase activity"/>
    <property type="evidence" value="ECO:0007669"/>
    <property type="project" value="UniProtKB-KW"/>
</dbReference>
<proteinExistence type="predicted"/>
<dbReference type="Gene3D" id="3.40.630.30">
    <property type="match status" value="1"/>
</dbReference>
<evidence type="ECO:0000313" key="3">
    <source>
        <dbReference type="Proteomes" id="UP001597282"/>
    </source>
</evidence>
<dbReference type="PANTHER" id="PTHR43441">
    <property type="entry name" value="RIBOSOMAL-PROTEIN-SERINE ACETYLTRANSFERASE"/>
    <property type="match status" value="1"/>
</dbReference>
<protein>
    <submittedName>
        <fullName evidence="2">GNAT family N-acetyltransferase</fullName>
        <ecNumber evidence="2">2.3.-.-</ecNumber>
    </submittedName>
</protein>
<name>A0ABW4CC66_9BACL</name>